<evidence type="ECO:0000256" key="1">
    <source>
        <dbReference type="SAM" id="MobiDB-lite"/>
    </source>
</evidence>
<dbReference type="OrthoDB" id="10250660at2759"/>
<gene>
    <name evidence="2" type="ORF">GSOID_T00007562001</name>
</gene>
<dbReference type="EMBL" id="FN653302">
    <property type="protein sequence ID" value="CBY14532.1"/>
    <property type="molecule type" value="Genomic_DNA"/>
</dbReference>
<dbReference type="Proteomes" id="UP000001307">
    <property type="component" value="Unassembled WGS sequence"/>
</dbReference>
<dbReference type="GO" id="GO:0003723">
    <property type="term" value="F:RNA binding"/>
    <property type="evidence" value="ECO:0007669"/>
    <property type="project" value="TreeGrafter"/>
</dbReference>
<sequence>MSSYKVAELCSKANEEKLETVAIVDPPRAGLPKKVISVLRGNESIESLIFVSCDSSNKMAQGNIVDLCKPQSKSLRGDPFRVALAKPVDLFPQTPHHELIFLLLRGGALQRWKEETNPRDYQNEKEKNQIQESVAPEETSKSSIPDATELTVTDELIQSQE</sequence>
<keyword evidence="3" id="KW-1185">Reference proteome</keyword>
<feature type="compositionally biased region" description="Basic and acidic residues" evidence="1">
    <location>
        <begin position="116"/>
        <end position="129"/>
    </location>
</feature>
<proteinExistence type="predicted"/>
<dbReference type="InParanoid" id="E4XY04"/>
<name>E4XY04_OIKDI</name>
<reference evidence="2" key="1">
    <citation type="journal article" date="2010" name="Science">
        <title>Plasticity of animal genome architecture unmasked by rapid evolution of a pelagic tunicate.</title>
        <authorList>
            <person name="Denoeud F."/>
            <person name="Henriet S."/>
            <person name="Mungpakdee S."/>
            <person name="Aury J.M."/>
            <person name="Da Silva C."/>
            <person name="Brinkmann H."/>
            <person name="Mikhaleva J."/>
            <person name="Olsen L.C."/>
            <person name="Jubin C."/>
            <person name="Canestro C."/>
            <person name="Bouquet J.M."/>
            <person name="Danks G."/>
            <person name="Poulain J."/>
            <person name="Campsteijn C."/>
            <person name="Adamski M."/>
            <person name="Cross I."/>
            <person name="Yadetie F."/>
            <person name="Muffato M."/>
            <person name="Louis A."/>
            <person name="Butcher S."/>
            <person name="Tsagkogeorga G."/>
            <person name="Konrad A."/>
            <person name="Singh S."/>
            <person name="Jensen M.F."/>
            <person name="Cong E.H."/>
            <person name="Eikeseth-Otteraa H."/>
            <person name="Noel B."/>
            <person name="Anthouard V."/>
            <person name="Porcel B.M."/>
            <person name="Kachouri-Lafond R."/>
            <person name="Nishino A."/>
            <person name="Ugolini M."/>
            <person name="Chourrout P."/>
            <person name="Nishida H."/>
            <person name="Aasland R."/>
            <person name="Huzurbazar S."/>
            <person name="Westhof E."/>
            <person name="Delsuc F."/>
            <person name="Lehrach H."/>
            <person name="Reinhardt R."/>
            <person name="Weissenbach J."/>
            <person name="Roy S.W."/>
            <person name="Artiguenave F."/>
            <person name="Postlethwait J.H."/>
            <person name="Manak J.R."/>
            <person name="Thompson E.M."/>
            <person name="Jaillon O."/>
            <person name="Du Pasquier L."/>
            <person name="Boudinot P."/>
            <person name="Liberles D.A."/>
            <person name="Volff J.N."/>
            <person name="Philippe H."/>
            <person name="Lenhard B."/>
            <person name="Roest Crollius H."/>
            <person name="Wincker P."/>
            <person name="Chourrout D."/>
        </authorList>
    </citation>
    <scope>NUCLEOTIDE SEQUENCE [LARGE SCALE GENOMIC DNA]</scope>
</reference>
<feature type="region of interest" description="Disordered" evidence="1">
    <location>
        <begin position="116"/>
        <end position="161"/>
    </location>
</feature>
<dbReference type="PANTHER" id="PTHR45904">
    <property type="entry name" value="TRNA (URACIL-5-)-METHYLTRANSFERASE"/>
    <property type="match status" value="1"/>
</dbReference>
<protein>
    <submittedName>
        <fullName evidence="2">Uncharacterized protein</fullName>
    </submittedName>
</protein>
<dbReference type="AlphaFoldDB" id="E4XY04"/>
<dbReference type="InterPro" id="IPR029063">
    <property type="entry name" value="SAM-dependent_MTases_sf"/>
</dbReference>
<accession>E4XY04</accession>
<dbReference type="InterPro" id="IPR045850">
    <property type="entry name" value="TRM2_met"/>
</dbReference>
<evidence type="ECO:0000313" key="2">
    <source>
        <dbReference type="EMBL" id="CBY14532.1"/>
    </source>
</evidence>
<evidence type="ECO:0000313" key="3">
    <source>
        <dbReference type="Proteomes" id="UP000001307"/>
    </source>
</evidence>
<organism evidence="2">
    <name type="scientific">Oikopleura dioica</name>
    <name type="common">Tunicate</name>
    <dbReference type="NCBI Taxonomy" id="34765"/>
    <lineage>
        <taxon>Eukaryota</taxon>
        <taxon>Metazoa</taxon>
        <taxon>Chordata</taxon>
        <taxon>Tunicata</taxon>
        <taxon>Appendicularia</taxon>
        <taxon>Copelata</taxon>
        <taxon>Oikopleuridae</taxon>
        <taxon>Oikopleura</taxon>
    </lineage>
</organism>
<dbReference type="Gene3D" id="3.40.50.150">
    <property type="entry name" value="Vaccinia Virus protein VP39"/>
    <property type="match status" value="1"/>
</dbReference>
<dbReference type="PANTHER" id="PTHR45904:SF2">
    <property type="entry name" value="TRNA (URACIL-5-)-METHYLTRANSFERASE HOMOLOG A"/>
    <property type="match status" value="1"/>
</dbReference>